<keyword evidence="11" id="KW-1185">Reference proteome</keyword>
<dbReference type="Gene3D" id="3.40.50.300">
    <property type="entry name" value="P-loop containing nucleotide triphosphate hydrolases"/>
    <property type="match status" value="1"/>
</dbReference>
<dbReference type="GO" id="GO:0005829">
    <property type="term" value="C:cytosol"/>
    <property type="evidence" value="ECO:0007669"/>
    <property type="project" value="TreeGrafter"/>
</dbReference>
<keyword evidence="5 8" id="KW-0067">ATP-binding</keyword>
<evidence type="ECO:0000256" key="6">
    <source>
        <dbReference type="ARBA" id="ARBA00047615"/>
    </source>
</evidence>
<comment type="catalytic activity">
    <reaction evidence="6 8">
        <text>dCMP + ATP = dCDP + ADP</text>
        <dbReference type="Rhea" id="RHEA:25094"/>
        <dbReference type="ChEBI" id="CHEBI:30616"/>
        <dbReference type="ChEBI" id="CHEBI:57566"/>
        <dbReference type="ChEBI" id="CHEBI:58593"/>
        <dbReference type="ChEBI" id="CHEBI:456216"/>
        <dbReference type="EC" id="2.7.4.25"/>
    </reaction>
</comment>
<accession>A0A1M6N758</accession>
<dbReference type="GO" id="GO:0036430">
    <property type="term" value="F:CMP kinase activity"/>
    <property type="evidence" value="ECO:0007669"/>
    <property type="project" value="RHEA"/>
</dbReference>
<dbReference type="CDD" id="cd02020">
    <property type="entry name" value="CMPK"/>
    <property type="match status" value="1"/>
</dbReference>
<evidence type="ECO:0000256" key="1">
    <source>
        <dbReference type="ARBA" id="ARBA00009427"/>
    </source>
</evidence>
<dbReference type="RefSeq" id="WP_072906854.1">
    <property type="nucleotide sequence ID" value="NZ_FRAI01000009.1"/>
</dbReference>
<dbReference type="GO" id="GO:0006220">
    <property type="term" value="P:pyrimidine nucleotide metabolic process"/>
    <property type="evidence" value="ECO:0007669"/>
    <property type="project" value="UniProtKB-UniRule"/>
</dbReference>
<dbReference type="HAMAP" id="MF_00238">
    <property type="entry name" value="Cytidyl_kinase_type1"/>
    <property type="match status" value="1"/>
</dbReference>
<dbReference type="InterPro" id="IPR027417">
    <property type="entry name" value="P-loop_NTPase"/>
</dbReference>
<evidence type="ECO:0000256" key="5">
    <source>
        <dbReference type="ARBA" id="ARBA00022840"/>
    </source>
</evidence>
<evidence type="ECO:0000256" key="4">
    <source>
        <dbReference type="ARBA" id="ARBA00022777"/>
    </source>
</evidence>
<keyword evidence="3 8" id="KW-0547">Nucleotide-binding</keyword>
<evidence type="ECO:0000256" key="7">
    <source>
        <dbReference type="ARBA" id="ARBA00048478"/>
    </source>
</evidence>
<proteinExistence type="inferred from homology"/>
<evidence type="ECO:0000256" key="3">
    <source>
        <dbReference type="ARBA" id="ARBA00022741"/>
    </source>
</evidence>
<dbReference type="AlphaFoldDB" id="A0A1M6N758"/>
<name>A0A1M6N758_9FIRM</name>
<comment type="similarity">
    <text evidence="1 8">Belongs to the cytidylate kinase family. Type 1 subfamily.</text>
</comment>
<organism evidence="10 11">
    <name type="scientific">Anaerobranca californiensis DSM 14826</name>
    <dbReference type="NCBI Taxonomy" id="1120989"/>
    <lineage>
        <taxon>Bacteria</taxon>
        <taxon>Bacillati</taxon>
        <taxon>Bacillota</taxon>
        <taxon>Clostridia</taxon>
        <taxon>Eubacteriales</taxon>
        <taxon>Proteinivoracaceae</taxon>
        <taxon>Anaerobranca</taxon>
    </lineage>
</organism>
<evidence type="ECO:0000313" key="11">
    <source>
        <dbReference type="Proteomes" id="UP000243547"/>
    </source>
</evidence>
<keyword evidence="8" id="KW-0963">Cytoplasm</keyword>
<dbReference type="STRING" id="1120989.SAMN02745227_01032"/>
<evidence type="ECO:0000259" key="9">
    <source>
        <dbReference type="Pfam" id="PF02224"/>
    </source>
</evidence>
<dbReference type="InterPro" id="IPR011994">
    <property type="entry name" value="Cytidylate_kinase_dom"/>
</dbReference>
<keyword evidence="2 8" id="KW-0808">Transferase</keyword>
<dbReference type="Proteomes" id="UP000243547">
    <property type="component" value="Unassembled WGS sequence"/>
</dbReference>
<dbReference type="GO" id="GO:0015949">
    <property type="term" value="P:nucleobase-containing small molecule interconversion"/>
    <property type="evidence" value="ECO:0007669"/>
    <property type="project" value="TreeGrafter"/>
</dbReference>
<sequence length="226" mass="25831">MKPIKIAIDGPAGAGKSTVAKRLAKELGYRYIDTGAMYRALTFKALKKKYNINDEESLKELLKKTNIEIRRNGCCENQIYLDNKNVTYEIRQPEVSNHVSIVAKSKQVRDYMLDLQRQMASQGGVVMDGRDIGSVVLPNAEVKFFLTASLEARAKRRQQELEKKGYYSDLETIAEEIALRDKIDQEREYSPLIQCPDAIYIDTSNYTIDEVVEILKKEIEKKLAEN</sequence>
<dbReference type="GO" id="GO:0036431">
    <property type="term" value="F:dCMP kinase activity"/>
    <property type="evidence" value="ECO:0007669"/>
    <property type="project" value="InterPro"/>
</dbReference>
<dbReference type="InterPro" id="IPR003136">
    <property type="entry name" value="Cytidylate_kin"/>
</dbReference>
<dbReference type="PANTHER" id="PTHR21299">
    <property type="entry name" value="CYTIDYLATE KINASE/PANTOATE-BETA-ALANINE LIGASE"/>
    <property type="match status" value="1"/>
</dbReference>
<dbReference type="PANTHER" id="PTHR21299:SF2">
    <property type="entry name" value="CYTIDYLATE KINASE"/>
    <property type="match status" value="1"/>
</dbReference>
<feature type="binding site" evidence="8">
    <location>
        <begin position="10"/>
        <end position="18"/>
    </location>
    <ligand>
        <name>ATP</name>
        <dbReference type="ChEBI" id="CHEBI:30616"/>
    </ligand>
</feature>
<dbReference type="Pfam" id="PF02224">
    <property type="entry name" value="Cytidylate_kin"/>
    <property type="match status" value="1"/>
</dbReference>
<dbReference type="GO" id="GO:0005524">
    <property type="term" value="F:ATP binding"/>
    <property type="evidence" value="ECO:0007669"/>
    <property type="project" value="UniProtKB-UniRule"/>
</dbReference>
<reference evidence="11" key="1">
    <citation type="submission" date="2016-11" db="EMBL/GenBank/DDBJ databases">
        <authorList>
            <person name="Varghese N."/>
            <person name="Submissions S."/>
        </authorList>
    </citation>
    <scope>NUCLEOTIDE SEQUENCE [LARGE SCALE GENOMIC DNA]</scope>
    <source>
        <strain evidence="11">DSM 14826</strain>
    </source>
</reference>
<feature type="domain" description="Cytidylate kinase" evidence="9">
    <location>
        <begin position="6"/>
        <end position="220"/>
    </location>
</feature>
<dbReference type="EMBL" id="FRAI01000009">
    <property type="protein sequence ID" value="SHJ91376.1"/>
    <property type="molecule type" value="Genomic_DNA"/>
</dbReference>
<evidence type="ECO:0000313" key="10">
    <source>
        <dbReference type="EMBL" id="SHJ91376.1"/>
    </source>
</evidence>
<evidence type="ECO:0000256" key="8">
    <source>
        <dbReference type="HAMAP-Rule" id="MF_00238"/>
    </source>
</evidence>
<gene>
    <name evidence="8" type="primary">cmk</name>
    <name evidence="10" type="ORF">SAMN02745227_01032</name>
</gene>
<evidence type="ECO:0000256" key="2">
    <source>
        <dbReference type="ARBA" id="ARBA00022679"/>
    </source>
</evidence>
<keyword evidence="4 8" id="KW-0418">Kinase</keyword>
<dbReference type="SUPFAM" id="SSF52540">
    <property type="entry name" value="P-loop containing nucleoside triphosphate hydrolases"/>
    <property type="match status" value="1"/>
</dbReference>
<protein>
    <recommendedName>
        <fullName evidence="8">Cytidylate kinase</fullName>
        <shortName evidence="8">CK</shortName>
        <ecNumber evidence="8">2.7.4.25</ecNumber>
    </recommendedName>
    <alternativeName>
        <fullName evidence="8">Cytidine monophosphate kinase</fullName>
        <shortName evidence="8">CMP kinase</shortName>
    </alternativeName>
</protein>
<dbReference type="EC" id="2.7.4.25" evidence="8"/>
<comment type="catalytic activity">
    <reaction evidence="7 8">
        <text>CMP + ATP = CDP + ADP</text>
        <dbReference type="Rhea" id="RHEA:11600"/>
        <dbReference type="ChEBI" id="CHEBI:30616"/>
        <dbReference type="ChEBI" id="CHEBI:58069"/>
        <dbReference type="ChEBI" id="CHEBI:60377"/>
        <dbReference type="ChEBI" id="CHEBI:456216"/>
        <dbReference type="EC" id="2.7.4.25"/>
    </reaction>
</comment>
<dbReference type="NCBIfam" id="TIGR00017">
    <property type="entry name" value="cmk"/>
    <property type="match status" value="1"/>
</dbReference>
<dbReference type="OrthoDB" id="9807434at2"/>
<comment type="subcellular location">
    <subcellularLocation>
        <location evidence="8">Cytoplasm</location>
    </subcellularLocation>
</comment>